<feature type="transmembrane region" description="Helical" evidence="1">
    <location>
        <begin position="53"/>
        <end position="71"/>
    </location>
</feature>
<keyword evidence="3" id="KW-1185">Reference proteome</keyword>
<dbReference type="Proteomes" id="UP000681317">
    <property type="component" value="Chromosome"/>
</dbReference>
<organism evidence="2 3">
    <name type="scientific">Noviluteimonas caseinilytica</name>
    <dbReference type="NCBI Taxonomy" id="2675101"/>
    <lineage>
        <taxon>Bacteria</taxon>
        <taxon>Pseudomonadati</taxon>
        <taxon>Pseudomonadota</taxon>
        <taxon>Gammaproteobacteria</taxon>
        <taxon>Lysobacterales</taxon>
        <taxon>Lysobacteraceae</taxon>
        <taxon>Noviluteimonas</taxon>
    </lineage>
</organism>
<accession>A0ABN6FUI8</accession>
<keyword evidence="1" id="KW-0812">Transmembrane</keyword>
<evidence type="ECO:0000313" key="3">
    <source>
        <dbReference type="Proteomes" id="UP000681317"/>
    </source>
</evidence>
<name>A0ABN6FUI8_9GAMM</name>
<reference evidence="2 3" key="1">
    <citation type="submission" date="2021-03" db="EMBL/GenBank/DDBJ databases">
        <title>Complete Genome Sequences of Two Lysobacter Strains Isolated from Sea Water (Lysobacter caseinilyticus) and Soil (Lysobacter helvus) in South Korea.</title>
        <authorList>
            <person name="Watanabe Y."/>
            <person name="Arakawa K."/>
        </authorList>
    </citation>
    <scope>NUCLEOTIDE SEQUENCE [LARGE SCALE GENOMIC DNA]</scope>
    <source>
        <strain evidence="2 3">KVB24</strain>
    </source>
</reference>
<keyword evidence="1" id="KW-1133">Transmembrane helix</keyword>
<dbReference type="EMBL" id="AP024545">
    <property type="protein sequence ID" value="BCT91408.1"/>
    <property type="molecule type" value="Genomic_DNA"/>
</dbReference>
<feature type="transmembrane region" description="Helical" evidence="1">
    <location>
        <begin position="20"/>
        <end position="41"/>
    </location>
</feature>
<protein>
    <submittedName>
        <fullName evidence="2">Uncharacterized protein</fullName>
    </submittedName>
</protein>
<evidence type="ECO:0000256" key="1">
    <source>
        <dbReference type="SAM" id="Phobius"/>
    </source>
</evidence>
<dbReference type="RefSeq" id="WP_213435411.1">
    <property type="nucleotide sequence ID" value="NZ_AP024545.1"/>
</dbReference>
<evidence type="ECO:0000313" key="2">
    <source>
        <dbReference type="EMBL" id="BCT91408.1"/>
    </source>
</evidence>
<proteinExistence type="predicted"/>
<sequence>MERKRTPLITIALRVFKVLFASWAMTFAVLLAAGIVALFVADAPTAETIWDGGWWQFAVWLVSLGVCWRFLKTR</sequence>
<keyword evidence="1" id="KW-0472">Membrane</keyword>
<gene>
    <name evidence="2" type="ORF">LYSCAS_04320</name>
</gene>